<evidence type="ECO:0000256" key="1">
    <source>
        <dbReference type="ARBA" id="ARBA00022448"/>
    </source>
</evidence>
<proteinExistence type="predicted"/>
<evidence type="ECO:0000313" key="3">
    <source>
        <dbReference type="EMBL" id="GAA1840155.1"/>
    </source>
</evidence>
<dbReference type="EMBL" id="BAAAQK010000005">
    <property type="protein sequence ID" value="GAA1840155.1"/>
    <property type="molecule type" value="Genomic_DNA"/>
</dbReference>
<dbReference type="PANTHER" id="PTHR42788:SF13">
    <property type="entry name" value="ALIPHATIC SULFONATES IMPORT ATP-BINDING PROTEIN SSUB"/>
    <property type="match status" value="1"/>
</dbReference>
<dbReference type="Proteomes" id="UP001500449">
    <property type="component" value="Unassembled WGS sequence"/>
</dbReference>
<dbReference type="InterPro" id="IPR027417">
    <property type="entry name" value="P-loop_NTPase"/>
</dbReference>
<evidence type="ECO:0000259" key="2">
    <source>
        <dbReference type="PROSITE" id="PS50893"/>
    </source>
</evidence>
<name>A0ABN2MYB8_9PSEU</name>
<organism evidence="3 4">
    <name type="scientific">Pseudonocardia ailaonensis</name>
    <dbReference type="NCBI Taxonomy" id="367279"/>
    <lineage>
        <taxon>Bacteria</taxon>
        <taxon>Bacillati</taxon>
        <taxon>Actinomycetota</taxon>
        <taxon>Actinomycetes</taxon>
        <taxon>Pseudonocardiales</taxon>
        <taxon>Pseudonocardiaceae</taxon>
        <taxon>Pseudonocardia</taxon>
    </lineage>
</organism>
<reference evidence="3 4" key="1">
    <citation type="journal article" date="2019" name="Int. J. Syst. Evol. Microbiol.">
        <title>The Global Catalogue of Microorganisms (GCM) 10K type strain sequencing project: providing services to taxonomists for standard genome sequencing and annotation.</title>
        <authorList>
            <consortium name="The Broad Institute Genomics Platform"/>
            <consortium name="The Broad Institute Genome Sequencing Center for Infectious Disease"/>
            <person name="Wu L."/>
            <person name="Ma J."/>
        </authorList>
    </citation>
    <scope>NUCLEOTIDE SEQUENCE [LARGE SCALE GENOMIC DNA]</scope>
    <source>
        <strain evidence="3 4">JCM 16009</strain>
    </source>
</reference>
<keyword evidence="4" id="KW-1185">Reference proteome</keyword>
<feature type="domain" description="ABC transporter" evidence="2">
    <location>
        <begin position="1"/>
        <end position="179"/>
    </location>
</feature>
<sequence length="195" mass="21449">MRVDGADPWPGGTRDEDVFAGVGMVFQEPNLFPWYTVRDNVALPLRLLGVGRAERRERAEQLCRDLGLAGFERAMPRELSGGMRQRAAIARALVRGPAILLMDEPFGALDALTRDTMIADLQALHARTGATVVFVTHSIPEAVSLADRIVLLTPRPGRIAAVVDVELARPRTDTSTPEFQDVVRRVRAALEEADR</sequence>
<protein>
    <recommendedName>
        <fullName evidence="2">ABC transporter domain-containing protein</fullName>
    </recommendedName>
</protein>
<dbReference type="PANTHER" id="PTHR42788">
    <property type="entry name" value="TAURINE IMPORT ATP-BINDING PROTEIN-RELATED"/>
    <property type="match status" value="1"/>
</dbReference>
<dbReference type="InterPro" id="IPR050166">
    <property type="entry name" value="ABC_transporter_ATP-bind"/>
</dbReference>
<dbReference type="InterPro" id="IPR017871">
    <property type="entry name" value="ABC_transporter-like_CS"/>
</dbReference>
<dbReference type="SUPFAM" id="SSF52540">
    <property type="entry name" value="P-loop containing nucleoside triphosphate hydrolases"/>
    <property type="match status" value="1"/>
</dbReference>
<dbReference type="PROSITE" id="PS00211">
    <property type="entry name" value="ABC_TRANSPORTER_1"/>
    <property type="match status" value="1"/>
</dbReference>
<dbReference type="Gene3D" id="3.40.50.300">
    <property type="entry name" value="P-loop containing nucleotide triphosphate hydrolases"/>
    <property type="match status" value="1"/>
</dbReference>
<accession>A0ABN2MYB8</accession>
<dbReference type="InterPro" id="IPR003439">
    <property type="entry name" value="ABC_transporter-like_ATP-bd"/>
</dbReference>
<dbReference type="PROSITE" id="PS50893">
    <property type="entry name" value="ABC_TRANSPORTER_2"/>
    <property type="match status" value="1"/>
</dbReference>
<dbReference type="Pfam" id="PF00005">
    <property type="entry name" value="ABC_tran"/>
    <property type="match status" value="1"/>
</dbReference>
<evidence type="ECO:0000313" key="4">
    <source>
        <dbReference type="Proteomes" id="UP001500449"/>
    </source>
</evidence>
<keyword evidence="1" id="KW-0813">Transport</keyword>
<comment type="caution">
    <text evidence="3">The sequence shown here is derived from an EMBL/GenBank/DDBJ whole genome shotgun (WGS) entry which is preliminary data.</text>
</comment>
<gene>
    <name evidence="3" type="ORF">GCM10009836_19310</name>
</gene>